<dbReference type="Gene3D" id="2.30.40.10">
    <property type="entry name" value="Urease, subunit C, domain 1"/>
    <property type="match status" value="1"/>
</dbReference>
<evidence type="ECO:0000313" key="3">
    <source>
        <dbReference type="EMBL" id="MCG2589973.1"/>
    </source>
</evidence>
<dbReference type="InterPro" id="IPR032466">
    <property type="entry name" value="Metal_Hydrolase"/>
</dbReference>
<dbReference type="InterPro" id="IPR011059">
    <property type="entry name" value="Metal-dep_hydrolase_composite"/>
</dbReference>
<dbReference type="PANTHER" id="PTHR11647">
    <property type="entry name" value="HYDRANTOINASE/DIHYDROPYRIMIDINASE FAMILY MEMBER"/>
    <property type="match status" value="1"/>
</dbReference>
<protein>
    <submittedName>
        <fullName evidence="3">D-aminoacylase</fullName>
    </submittedName>
</protein>
<dbReference type="Proteomes" id="UP001165366">
    <property type="component" value="Unassembled WGS sequence"/>
</dbReference>
<name>A0ABS9KGI9_9BACT</name>
<dbReference type="EMBL" id="JAKLWS010000024">
    <property type="protein sequence ID" value="MCG2589973.1"/>
    <property type="molecule type" value="Genomic_DNA"/>
</dbReference>
<dbReference type="CDD" id="cd01297">
    <property type="entry name" value="D-aminoacylase"/>
    <property type="match status" value="1"/>
</dbReference>
<evidence type="ECO:0000256" key="1">
    <source>
        <dbReference type="SAM" id="MobiDB-lite"/>
    </source>
</evidence>
<feature type="domain" description="Amidohydrolase 3" evidence="2">
    <location>
        <begin position="67"/>
        <end position="524"/>
    </location>
</feature>
<keyword evidence="4" id="KW-1185">Reference proteome</keyword>
<dbReference type="InterPro" id="IPR013108">
    <property type="entry name" value="Amidohydro_3"/>
</dbReference>
<dbReference type="RefSeq" id="WP_237855330.1">
    <property type="nucleotide sequence ID" value="NZ_JAKLWS010000024.1"/>
</dbReference>
<comment type="caution">
    <text evidence="3">The sequence shown here is derived from an EMBL/GenBank/DDBJ whole genome shotgun (WGS) entry which is preliminary data.</text>
</comment>
<evidence type="ECO:0000259" key="2">
    <source>
        <dbReference type="Pfam" id="PF07969"/>
    </source>
</evidence>
<dbReference type="Gene3D" id="3.20.20.140">
    <property type="entry name" value="Metal-dependent hydrolases"/>
    <property type="match status" value="2"/>
</dbReference>
<organism evidence="3 4">
    <name type="scientific">Rhodohalobacter sulfatireducens</name>
    <dbReference type="NCBI Taxonomy" id="2911366"/>
    <lineage>
        <taxon>Bacteria</taxon>
        <taxon>Pseudomonadati</taxon>
        <taxon>Balneolota</taxon>
        <taxon>Balneolia</taxon>
        <taxon>Balneolales</taxon>
        <taxon>Balneolaceae</taxon>
        <taxon>Rhodohalobacter</taxon>
    </lineage>
</organism>
<reference evidence="3" key="1">
    <citation type="submission" date="2022-01" db="EMBL/GenBank/DDBJ databases">
        <authorList>
            <person name="Wang Y."/>
        </authorList>
    </citation>
    <scope>NUCLEOTIDE SEQUENCE</scope>
    <source>
        <strain evidence="3">WB101</strain>
    </source>
</reference>
<reference evidence="3" key="2">
    <citation type="submission" date="2024-05" db="EMBL/GenBank/DDBJ databases">
        <title>Rhodohalobacter halophilus gen. nov., sp. nov., a moderately halophilic member of the family Balneolaceae.</title>
        <authorList>
            <person name="Xia J."/>
        </authorList>
    </citation>
    <scope>NUCLEOTIDE SEQUENCE</scope>
    <source>
        <strain evidence="3">WB101</strain>
    </source>
</reference>
<dbReference type="InterPro" id="IPR050378">
    <property type="entry name" value="Metallo-dep_Hydrolases_sf"/>
</dbReference>
<accession>A0ABS9KGI9</accession>
<dbReference type="SUPFAM" id="SSF51556">
    <property type="entry name" value="Metallo-dependent hydrolases"/>
    <property type="match status" value="1"/>
</dbReference>
<dbReference type="PANTHER" id="PTHR11647:SF1">
    <property type="entry name" value="COLLAPSIN RESPONSE MEDIATOR PROTEIN"/>
    <property type="match status" value="1"/>
</dbReference>
<sequence length="553" mass="61468">MNRPFILLAIFLLIVVSCNQPEHYEIIIQNGQILDGSGEPSYWGDLAINADTIAAVGDLSNDTADTLINAEGMAISPGFINMLSWANVSLLHDGRSLSDISQGVTLEVMGEGSSMGPLNEEMKQEMLEEQGDIKFDVPWTTLGEYLDHLTENGVSTNVASFVGNGTLRQHVIGYENREATPQEIDQMKDLLRTAMEEGAVGLSSSLLYAPSGSADTGELIELAKVAAEYDGIYISHIRDEGENLLPSLEELIEVAREADIRSQVYHLKASGESNWHKMDDAIQMIQDARDEGLQVTADMYNYPASSTGLHVQLPDWVREGGVDATIERLANPDLREQILNDIEFTHTPDKILLVGFRNQDLRNYQGMYLSDVSEQLNKSPEETMIDLIVEDDSRIQVVYFSMSEENMHKKIRQPWMSFCSDAGSYAPEGVFLNYSTHPRAYGSFARLLAKYVREEQVIPLEEAIRKMTSLPASILKIKKRGSLQPGYFADLVIFDPESIQDHATFEEPHQLATGVEHVFVNGSHVLRNGEHTGALPGRVVRGPGYQQSDEIDE</sequence>
<dbReference type="PROSITE" id="PS51257">
    <property type="entry name" value="PROKAR_LIPOPROTEIN"/>
    <property type="match status" value="1"/>
</dbReference>
<dbReference type="Pfam" id="PF07969">
    <property type="entry name" value="Amidohydro_3"/>
    <property type="match status" value="1"/>
</dbReference>
<feature type="region of interest" description="Disordered" evidence="1">
    <location>
        <begin position="530"/>
        <end position="553"/>
    </location>
</feature>
<gene>
    <name evidence="3" type="ORF">L6773_15455</name>
</gene>
<evidence type="ECO:0000313" key="4">
    <source>
        <dbReference type="Proteomes" id="UP001165366"/>
    </source>
</evidence>
<proteinExistence type="predicted"/>
<dbReference type="SUPFAM" id="SSF51338">
    <property type="entry name" value="Composite domain of metallo-dependent hydrolases"/>
    <property type="match status" value="1"/>
</dbReference>